<sequence length="292" mass="33205">MSWEFEDLFNNKRTGDGGFLEEPCFIPVGSMGYRRRTTVSGPRIDAEVFPVFGRQMRGALRRARTGNGTVEAQKKANAERSRIRLIQLVEANFTEQDLSIGLDYDGKTPTPERIDKDLTNFFAKVRRRRRARGLPELKYIVAIGGDEMPAAGYSGKRPHVHVIMNGGIDRDELEQLWGHGHANTHRLQPRDSGLGGIATYFTKQMQDRPPKMGVKRYRPSRNLTQPVRRARDAKMPNSRVRRIAYDFENQAKEIMEKLYPGYVLTETVVKYSDYVPGVYIRCALRKIGGGGL</sequence>
<organism evidence="1 2">
    <name type="scientific">Aristaeella lactis</name>
    <dbReference type="NCBI Taxonomy" id="3046383"/>
    <lineage>
        <taxon>Bacteria</taxon>
        <taxon>Bacillati</taxon>
        <taxon>Bacillota</taxon>
        <taxon>Clostridia</taxon>
        <taxon>Eubacteriales</taxon>
        <taxon>Aristaeellaceae</taxon>
        <taxon>Aristaeella</taxon>
    </lineage>
</organism>
<keyword evidence="2" id="KW-1185">Reference proteome</keyword>
<evidence type="ECO:0000313" key="2">
    <source>
        <dbReference type="Proteomes" id="UP000192328"/>
    </source>
</evidence>
<protein>
    <submittedName>
        <fullName evidence="1">Uncharacterized protein</fullName>
    </submittedName>
</protein>
<comment type="caution">
    <text evidence="1">The sequence shown here is derived from an EMBL/GenBank/DDBJ whole genome shotgun (WGS) entry which is preliminary data.</text>
</comment>
<evidence type="ECO:0000313" key="1">
    <source>
        <dbReference type="EMBL" id="SMC39361.1"/>
    </source>
</evidence>
<dbReference type="EMBL" id="FWXZ01000001">
    <property type="protein sequence ID" value="SMC39361.1"/>
    <property type="molecule type" value="Genomic_DNA"/>
</dbReference>
<proteinExistence type="predicted"/>
<reference evidence="1" key="1">
    <citation type="submission" date="2017-04" db="EMBL/GenBank/DDBJ databases">
        <authorList>
            <person name="Varghese N."/>
            <person name="Submissions S."/>
        </authorList>
    </citation>
    <scope>NUCLEOTIDE SEQUENCE</scope>
    <source>
        <strain evidence="1">WTE2008</strain>
    </source>
</reference>
<name>A0AC61PIJ6_9FIRM</name>
<accession>A0AC61PIJ6</accession>
<dbReference type="Proteomes" id="UP000192328">
    <property type="component" value="Unassembled WGS sequence"/>
</dbReference>
<gene>
    <name evidence="1" type="ORF">SAMN06297397_0570</name>
</gene>